<feature type="domain" description="PhoU" evidence="8">
    <location>
        <begin position="341"/>
        <end position="426"/>
    </location>
</feature>
<dbReference type="InterPro" id="IPR038078">
    <property type="entry name" value="PhoU-like_sf"/>
</dbReference>
<dbReference type="Pfam" id="PF02690">
    <property type="entry name" value="Na_Pi_cotrans"/>
    <property type="match status" value="2"/>
</dbReference>
<dbReference type="EMBL" id="CP033169">
    <property type="protein sequence ID" value="AYO30041.1"/>
    <property type="molecule type" value="Genomic_DNA"/>
</dbReference>
<evidence type="ECO:0000256" key="5">
    <source>
        <dbReference type="ARBA" id="ARBA00023136"/>
    </source>
</evidence>
<dbReference type="PANTHER" id="PTHR10010:SF46">
    <property type="entry name" value="SODIUM-DEPENDENT PHOSPHATE TRANSPORT PROTEIN 2B"/>
    <property type="match status" value="1"/>
</dbReference>
<dbReference type="InterPro" id="IPR026022">
    <property type="entry name" value="PhoU_dom"/>
</dbReference>
<dbReference type="NCBIfam" id="NF037997">
    <property type="entry name" value="Na_Pi_symport"/>
    <property type="match status" value="1"/>
</dbReference>
<keyword evidence="10" id="KW-1185">Reference proteome</keyword>
<feature type="transmembrane region" description="Helical" evidence="7">
    <location>
        <begin position="6"/>
        <end position="24"/>
    </location>
</feature>
<feature type="transmembrane region" description="Helical" evidence="7">
    <location>
        <begin position="135"/>
        <end position="153"/>
    </location>
</feature>
<dbReference type="InterPro" id="IPR003841">
    <property type="entry name" value="Na/Pi_transpt"/>
</dbReference>
<gene>
    <name evidence="9" type="ORF">D2962_04930</name>
</gene>
<feature type="transmembrane region" description="Helical" evidence="7">
    <location>
        <begin position="282"/>
        <end position="300"/>
    </location>
</feature>
<proteinExistence type="predicted"/>
<evidence type="ECO:0000313" key="9">
    <source>
        <dbReference type="EMBL" id="AYO30041.1"/>
    </source>
</evidence>
<keyword evidence="4 7" id="KW-1133">Transmembrane helix</keyword>
<dbReference type="GO" id="GO:0005436">
    <property type="term" value="F:sodium:phosphate symporter activity"/>
    <property type="evidence" value="ECO:0007669"/>
    <property type="project" value="InterPro"/>
</dbReference>
<evidence type="ECO:0000256" key="7">
    <source>
        <dbReference type="SAM" id="Phobius"/>
    </source>
</evidence>
<keyword evidence="3 7" id="KW-0812">Transmembrane</keyword>
<dbReference type="GO" id="GO:0005886">
    <property type="term" value="C:plasma membrane"/>
    <property type="evidence" value="ECO:0007669"/>
    <property type="project" value="UniProtKB-SubCell"/>
</dbReference>
<dbReference type="NCBIfam" id="TIGR00704">
    <property type="entry name" value="NaPi_cotrn_rel"/>
    <property type="match status" value="1"/>
</dbReference>
<sequence length="545" mass="59885">MSLDSIFTLFGGLGLFIYGMRLMGEGLERAAGDRLKVFLELLTRNRVLGVLMGTIVTSIIQSSSATTVMVVGLVNAGLMDLMQAVGVIMGANIGTTMTAQLIAFKFTKLALPAIGLGTAVHLFGKHKTQKFIGQVILGFGLLFFGMQTMEVALKPLAKLPEFISFMASFGKTPLLGVLAGFLTTGIVQSSSATIGILQALADQGVVNISIALPILFGDNIGTCVTALLSSIGTNITARRAALLHLTFNVIGTIIFLFILPLVQMLVSYTSTDPVRQIANAHTFFNVTNTIIQLPFAFLLVKLVTHIIPGNPEVVERGVKFIDDRLLETPSIALVQVKREIGRMGCLALETLRDTINIFLYYNEQKGKLAREKESVVNDLARTTTRYLALLSRRSLSTGESDQITDMINAVNDMERVGDHAMNILELAEYKEEHRLTFSNEAISELVEMSSKTQDTFRMAIDAFLNDDKKLSNKIIENEEEIDSMERKLRAHHIKRLNEGKCNPSSGVIYLDMVNNLERVGDHAFNLASYVLNIDKNFKDLSRIGK</sequence>
<name>A0A3G2R3W3_9FIRM</name>
<dbReference type="Pfam" id="PF01895">
    <property type="entry name" value="PhoU"/>
    <property type="match status" value="2"/>
</dbReference>
<dbReference type="RefSeq" id="WP_122014315.1">
    <property type="nucleotide sequence ID" value="NZ_CP033169.1"/>
</dbReference>
<keyword evidence="6" id="KW-0175">Coiled coil</keyword>
<dbReference type="Proteomes" id="UP000280960">
    <property type="component" value="Chromosome"/>
</dbReference>
<feature type="coiled-coil region" evidence="6">
    <location>
        <begin position="467"/>
        <end position="494"/>
    </location>
</feature>
<evidence type="ECO:0000313" key="10">
    <source>
        <dbReference type="Proteomes" id="UP000280960"/>
    </source>
</evidence>
<organism evidence="9 10">
    <name type="scientific">Biomaibacter acetigenes</name>
    <dbReference type="NCBI Taxonomy" id="2316383"/>
    <lineage>
        <taxon>Bacteria</taxon>
        <taxon>Bacillati</taxon>
        <taxon>Bacillota</taxon>
        <taxon>Clostridia</taxon>
        <taxon>Thermosediminibacterales</taxon>
        <taxon>Tepidanaerobacteraceae</taxon>
        <taxon>Biomaibacter</taxon>
    </lineage>
</organism>
<comment type="subcellular location">
    <subcellularLocation>
        <location evidence="1">Cell membrane</location>
        <topology evidence="1">Multi-pass membrane protein</topology>
    </subcellularLocation>
</comment>
<feature type="transmembrane region" description="Helical" evidence="7">
    <location>
        <begin position="240"/>
        <end position="262"/>
    </location>
</feature>
<accession>A0A3G2R3W3</accession>
<keyword evidence="2" id="KW-1003">Cell membrane</keyword>
<feature type="domain" description="PhoU" evidence="8">
    <location>
        <begin position="445"/>
        <end position="530"/>
    </location>
</feature>
<evidence type="ECO:0000256" key="4">
    <source>
        <dbReference type="ARBA" id="ARBA00022989"/>
    </source>
</evidence>
<evidence type="ECO:0000256" key="3">
    <source>
        <dbReference type="ARBA" id="ARBA00022692"/>
    </source>
</evidence>
<dbReference type="PANTHER" id="PTHR10010">
    <property type="entry name" value="SOLUTE CARRIER FAMILY 34 SODIUM PHOSPHATE , MEMBER 2-RELATED"/>
    <property type="match status" value="1"/>
</dbReference>
<dbReference type="InterPro" id="IPR004633">
    <property type="entry name" value="NaPi_cotrn-rel/YqeW-like"/>
</dbReference>
<dbReference type="SUPFAM" id="SSF109755">
    <property type="entry name" value="PhoU-like"/>
    <property type="match status" value="1"/>
</dbReference>
<dbReference type="KEGG" id="bacg:D2962_04930"/>
<dbReference type="AlphaFoldDB" id="A0A3G2R3W3"/>
<evidence type="ECO:0000256" key="6">
    <source>
        <dbReference type="SAM" id="Coils"/>
    </source>
</evidence>
<protein>
    <submittedName>
        <fullName evidence="9">Na/Pi cotransporter family protein</fullName>
    </submittedName>
</protein>
<keyword evidence="5 7" id="KW-0472">Membrane</keyword>
<feature type="transmembrane region" description="Helical" evidence="7">
    <location>
        <begin position="206"/>
        <end position="228"/>
    </location>
</feature>
<reference evidence="9 10" key="1">
    <citation type="submission" date="2018-10" db="EMBL/GenBank/DDBJ databases">
        <authorList>
            <person name="Zhang X."/>
        </authorList>
    </citation>
    <scope>NUCLEOTIDE SEQUENCE [LARGE SCALE GENOMIC DNA]</scope>
    <source>
        <strain evidence="9 10">SK-G1</strain>
    </source>
</reference>
<feature type="transmembrane region" description="Helical" evidence="7">
    <location>
        <begin position="174"/>
        <end position="200"/>
    </location>
</feature>
<dbReference type="GO" id="GO:0044341">
    <property type="term" value="P:sodium-dependent phosphate transport"/>
    <property type="evidence" value="ECO:0007669"/>
    <property type="project" value="InterPro"/>
</dbReference>
<dbReference type="Gene3D" id="1.20.58.220">
    <property type="entry name" value="Phosphate transport system protein phou homolog 2, domain 2"/>
    <property type="match status" value="1"/>
</dbReference>
<evidence type="ECO:0000256" key="1">
    <source>
        <dbReference type="ARBA" id="ARBA00004651"/>
    </source>
</evidence>
<evidence type="ECO:0000259" key="8">
    <source>
        <dbReference type="Pfam" id="PF01895"/>
    </source>
</evidence>
<evidence type="ECO:0000256" key="2">
    <source>
        <dbReference type="ARBA" id="ARBA00022475"/>
    </source>
</evidence>